<protein>
    <submittedName>
        <fullName evidence="2">Uncharacterized protein</fullName>
    </submittedName>
</protein>
<accession>A0ABZ1E569</accession>
<geneLocation type="plasmid" evidence="2 3">
    <name>unnamed1</name>
</geneLocation>
<gene>
    <name evidence="2" type="ORF">RPE78_14170</name>
</gene>
<evidence type="ECO:0000313" key="3">
    <source>
        <dbReference type="Proteomes" id="UP001623290"/>
    </source>
</evidence>
<feature type="transmembrane region" description="Helical" evidence="1">
    <location>
        <begin position="29"/>
        <end position="58"/>
    </location>
</feature>
<dbReference type="Proteomes" id="UP001623290">
    <property type="component" value="Plasmid unnamed1"/>
</dbReference>
<evidence type="ECO:0000313" key="2">
    <source>
        <dbReference type="EMBL" id="WRY35397.1"/>
    </source>
</evidence>
<keyword evidence="1" id="KW-0812">Transmembrane</keyword>
<dbReference type="RefSeq" id="WP_330647169.1">
    <property type="nucleotide sequence ID" value="NZ_CP135444.1"/>
</dbReference>
<proteinExistence type="predicted"/>
<evidence type="ECO:0000256" key="1">
    <source>
        <dbReference type="SAM" id="Phobius"/>
    </source>
</evidence>
<keyword evidence="1" id="KW-0472">Membrane</keyword>
<reference evidence="2 3" key="1">
    <citation type="submission" date="2023-09" db="EMBL/GenBank/DDBJ databases">
        <title>Thioclava shenzhenensis sp. nov., a multidrug resistant bacteria-antagonizing species isolated from coastal seawater.</title>
        <authorList>
            <person name="Long M."/>
        </authorList>
    </citation>
    <scope>NUCLEOTIDE SEQUENCE [LARGE SCALE GENOMIC DNA]</scope>
    <source>
        <strain evidence="2 3">FTW29</strain>
        <plasmid evidence="2 3">unnamed1</plasmid>
    </source>
</reference>
<keyword evidence="1" id="KW-1133">Transmembrane helix</keyword>
<name>A0ABZ1E569_9RHOB</name>
<organism evidence="2 3">
    <name type="scientific">Thioclava litoralis</name>
    <dbReference type="NCBI Taxonomy" id="3076557"/>
    <lineage>
        <taxon>Bacteria</taxon>
        <taxon>Pseudomonadati</taxon>
        <taxon>Pseudomonadota</taxon>
        <taxon>Alphaproteobacteria</taxon>
        <taxon>Rhodobacterales</taxon>
        <taxon>Paracoccaceae</taxon>
        <taxon>Thioclava</taxon>
    </lineage>
</organism>
<keyword evidence="3" id="KW-1185">Reference proteome</keyword>
<keyword evidence="2" id="KW-0614">Plasmid</keyword>
<dbReference type="EMBL" id="CP135444">
    <property type="protein sequence ID" value="WRY35397.1"/>
    <property type="molecule type" value="Genomic_DNA"/>
</dbReference>
<sequence>MSRPLALFLTALVILASYGVPYLLLGDIAAWYGCFLFWALAGLAVIGLNVVATAGFAAQEEDTQ</sequence>